<feature type="transmembrane region" description="Helical" evidence="2">
    <location>
        <begin position="437"/>
        <end position="459"/>
    </location>
</feature>
<keyword evidence="2" id="KW-0472">Membrane</keyword>
<gene>
    <name evidence="4" type="primary">15</name>
    <name evidence="4" type="ORF">SEA_MAGUCO_15</name>
</gene>
<protein>
    <submittedName>
        <fullName evidence="4">Tape measure protein</fullName>
    </submittedName>
</protein>
<evidence type="ECO:0000256" key="1">
    <source>
        <dbReference type="ARBA" id="ARBA00022465"/>
    </source>
</evidence>
<feature type="transmembrane region" description="Helical" evidence="2">
    <location>
        <begin position="379"/>
        <end position="405"/>
    </location>
</feature>
<dbReference type="NCBIfam" id="TIGR02675">
    <property type="entry name" value="tape_meas_nterm"/>
    <property type="match status" value="1"/>
</dbReference>
<keyword evidence="2" id="KW-0812">Transmembrane</keyword>
<keyword evidence="1" id="KW-1188">Viral release from host cell</keyword>
<organism evidence="4 5">
    <name type="scientific">Arthrobacter phage MaGuCo</name>
    <dbReference type="NCBI Taxonomy" id="3038363"/>
    <lineage>
        <taxon>Viruses</taxon>
        <taxon>Duplodnaviria</taxon>
        <taxon>Heunggongvirae</taxon>
        <taxon>Uroviricota</taxon>
        <taxon>Caudoviricetes</taxon>
        <taxon>Casidaviridae</taxon>
        <taxon>Liebevirus</taxon>
        <taxon>Liebevirus maguco</taxon>
    </lineage>
</organism>
<feature type="transmembrane region" description="Helical" evidence="2">
    <location>
        <begin position="498"/>
        <end position="521"/>
    </location>
</feature>
<dbReference type="Proteomes" id="UP001241023">
    <property type="component" value="Segment"/>
</dbReference>
<evidence type="ECO:0000259" key="3">
    <source>
        <dbReference type="Pfam" id="PF20155"/>
    </source>
</evidence>
<dbReference type="InterPro" id="IPR016024">
    <property type="entry name" value="ARM-type_fold"/>
</dbReference>
<accession>A0AAF0GHD4</accession>
<dbReference type="GO" id="GO:0098003">
    <property type="term" value="P:viral tail assembly"/>
    <property type="evidence" value="ECO:0007669"/>
    <property type="project" value="UniProtKB-KW"/>
</dbReference>
<proteinExistence type="predicted"/>
<evidence type="ECO:0000313" key="5">
    <source>
        <dbReference type="Proteomes" id="UP001241023"/>
    </source>
</evidence>
<feature type="transmembrane region" description="Helical" evidence="2">
    <location>
        <begin position="593"/>
        <end position="617"/>
    </location>
</feature>
<sequence length="787" mass="79275">MSNVGYATLTILPSAKGFQAALSKEVGGGIDGVGSSSGKRAGGSFVGAFKGLVGPAVALAGSAMFAGFIRGAAQASDATDKFKATMSFAGLKTTAIDAATKATKAYADATVYDLPTIQNTTAQLASNGIKDYKGLTEAAGNLNAVAGGNAETFKGVAMVMTQTAGAGKLTTENWNQLSDAIPGAAGPLMKAMKDAGAYTGNFRDAMADGQITSDEFNAALMKLGTQPVAVEAAKSTKTFEGALGNLEATINSGLMSALNAMKPTITGAINLLSKGLGGAFDFVGRTVGGLGDRVGPVFGRIKDAVKGVFDILVNGDFKPFAGLEEDSGVVDFLFTLRDAAKSIGDTLGSFLSPVMSVLPAFLSTFSPLGLLLQSLTPVLPVLATAFAQLGATVGGVLTVALASAAPVVQSLVSALSGVFVAVMPAVVQLVGLLGNAFAILAPVIMGVITAVMPLITSLVSQLAPILSNLVTAIMPPVVSSFTMIVLAIGPLIQTLQGVLVPVIQALMPVVVTVFGVIANVVKSAMQIVQGVIQVVTGIISGNWSQVWTGIQNVFSGIWNTIGALLSGALSIIRSAISAALSIIGSLWNSAWNGISSFLGGIWNGIVSAVSGAIGRVVNFFGGLLGKITGALGNAGRALWDVGVQIIQGLIDGISSMMGAIGRAILSLVPGPIVGVFKDLLGIHSPSRVFRGFGVNIGEGLVLGIQDMHGDVEDAVGALGGVAAGATIQTPTVEGGGVSGAISSALSRGGGAAPVVGQLTLQSSGDIRDDVEEALFHIRRINRGGLYA</sequence>
<feature type="transmembrane region" description="Helical" evidence="2">
    <location>
        <begin position="465"/>
        <end position="486"/>
    </location>
</feature>
<feature type="transmembrane region" description="Helical" evidence="2">
    <location>
        <begin position="350"/>
        <end position="372"/>
    </location>
</feature>
<dbReference type="SUPFAM" id="SSF48371">
    <property type="entry name" value="ARM repeat"/>
    <property type="match status" value="1"/>
</dbReference>
<dbReference type="InterPro" id="IPR013491">
    <property type="entry name" value="Tape_meas_N"/>
</dbReference>
<name>A0AAF0GHD4_9CAUD</name>
<feature type="transmembrane region" description="Helical" evidence="2">
    <location>
        <begin position="562"/>
        <end position="587"/>
    </location>
</feature>
<dbReference type="EMBL" id="OQ709203">
    <property type="protein sequence ID" value="WGH20307.1"/>
    <property type="molecule type" value="Genomic_DNA"/>
</dbReference>
<reference evidence="4 5" key="1">
    <citation type="submission" date="2023-03" db="EMBL/GenBank/DDBJ databases">
        <authorList>
            <person name="Jones P.T."/>
            <person name="Zarakotas T.R."/>
            <person name="Pitt R.A."/>
            <person name="Hinrichsen E.D."/>
            <person name="Woods I.A."/>
            <person name="Gubitose M.G."/>
            <person name="Lord C.E."/>
            <person name="Wilkes B.M."/>
            <person name="Diggins A.E."/>
            <person name="Parsons M.T."/>
            <person name="Kearns B.S."/>
            <person name="Garlena R.A."/>
            <person name="Russell D.A."/>
            <person name="Jacobs-Sera D."/>
            <person name="Hatfull G.F."/>
        </authorList>
    </citation>
    <scope>NUCLEOTIDE SEQUENCE [LARGE SCALE GENOMIC DNA]</scope>
</reference>
<keyword evidence="1" id="KW-1245">Viral tail assembly</keyword>
<feature type="transmembrane region" description="Helical" evidence="2">
    <location>
        <begin position="411"/>
        <end position="430"/>
    </location>
</feature>
<keyword evidence="2" id="KW-1133">Transmembrane helix</keyword>
<dbReference type="PANTHER" id="PTHR37813">
    <property type="entry name" value="FELS-2 PROPHAGE PROTEIN"/>
    <property type="match status" value="1"/>
</dbReference>
<dbReference type="PANTHER" id="PTHR37813:SF1">
    <property type="entry name" value="FELS-2 PROPHAGE PROTEIN"/>
    <property type="match status" value="1"/>
</dbReference>
<keyword evidence="5" id="KW-1185">Reference proteome</keyword>
<evidence type="ECO:0000313" key="4">
    <source>
        <dbReference type="EMBL" id="WGH20307.1"/>
    </source>
</evidence>
<feature type="transmembrane region" description="Helical" evidence="2">
    <location>
        <begin position="527"/>
        <end position="550"/>
    </location>
</feature>
<dbReference type="Pfam" id="PF20155">
    <property type="entry name" value="TMP_3"/>
    <property type="match status" value="1"/>
</dbReference>
<feature type="domain" description="Tape measure protein N-terminal" evidence="3">
    <location>
        <begin position="71"/>
        <end position="250"/>
    </location>
</feature>
<evidence type="ECO:0000256" key="2">
    <source>
        <dbReference type="SAM" id="Phobius"/>
    </source>
</evidence>